<dbReference type="Pfam" id="PF13679">
    <property type="entry name" value="Methyltransf_32"/>
    <property type="match status" value="1"/>
</dbReference>
<protein>
    <submittedName>
        <fullName evidence="2">SAM-dependent methyltransferase</fullName>
    </submittedName>
</protein>
<dbReference type="SUPFAM" id="SSF53335">
    <property type="entry name" value="S-adenosyl-L-methionine-dependent methyltransferases"/>
    <property type="match status" value="1"/>
</dbReference>
<keyword evidence="2" id="KW-0489">Methyltransferase</keyword>
<gene>
    <name evidence="2" type="ORF">LJ739_17940</name>
</gene>
<dbReference type="Gene3D" id="3.40.50.150">
    <property type="entry name" value="Vaccinia Virus protein VP39"/>
    <property type="match status" value="1"/>
</dbReference>
<dbReference type="PANTHER" id="PTHR13369">
    <property type="match status" value="1"/>
</dbReference>
<name>A0ABS8GC34_9ALTE</name>
<dbReference type="EMBL" id="JAJEWP010000007">
    <property type="protein sequence ID" value="MCC2618142.1"/>
    <property type="molecule type" value="Genomic_DNA"/>
</dbReference>
<dbReference type="CDD" id="cd02440">
    <property type="entry name" value="AdoMet_MTases"/>
    <property type="match status" value="1"/>
</dbReference>
<dbReference type="RefSeq" id="WP_229162740.1">
    <property type="nucleotide sequence ID" value="NZ_JAJEWP010000007.1"/>
</dbReference>
<dbReference type="Proteomes" id="UP001520878">
    <property type="component" value="Unassembled WGS sequence"/>
</dbReference>
<evidence type="ECO:0000313" key="2">
    <source>
        <dbReference type="EMBL" id="MCC2618142.1"/>
    </source>
</evidence>
<comment type="caution">
    <text evidence="2">The sequence shown here is derived from an EMBL/GenBank/DDBJ whole genome shotgun (WGS) entry which is preliminary data.</text>
</comment>
<keyword evidence="2" id="KW-0808">Transferase</keyword>
<feature type="domain" description="Methyltransferase" evidence="1">
    <location>
        <begin position="120"/>
        <end position="225"/>
    </location>
</feature>
<dbReference type="GO" id="GO:0008168">
    <property type="term" value="F:methyltransferase activity"/>
    <property type="evidence" value="ECO:0007669"/>
    <property type="project" value="UniProtKB-KW"/>
</dbReference>
<organism evidence="2 3">
    <name type="scientific">Fluctibacter halophilus</name>
    <dbReference type="NCBI Taxonomy" id="226011"/>
    <lineage>
        <taxon>Bacteria</taxon>
        <taxon>Pseudomonadati</taxon>
        <taxon>Pseudomonadota</taxon>
        <taxon>Gammaproteobacteria</taxon>
        <taxon>Alteromonadales</taxon>
        <taxon>Alteromonadaceae</taxon>
        <taxon>Fluctibacter</taxon>
    </lineage>
</organism>
<accession>A0ABS8GC34</accession>
<evidence type="ECO:0000259" key="1">
    <source>
        <dbReference type="Pfam" id="PF13679"/>
    </source>
</evidence>
<dbReference type="InterPro" id="IPR025714">
    <property type="entry name" value="Methyltranfer_dom"/>
</dbReference>
<dbReference type="PANTHER" id="PTHR13369:SF0">
    <property type="entry name" value="GLUTATHIONE S-TRANSFERASE C-TERMINAL DOMAIN-CONTAINING PROTEIN"/>
    <property type="match status" value="1"/>
</dbReference>
<dbReference type="GO" id="GO:0032259">
    <property type="term" value="P:methylation"/>
    <property type="evidence" value="ECO:0007669"/>
    <property type="project" value="UniProtKB-KW"/>
</dbReference>
<evidence type="ECO:0000313" key="3">
    <source>
        <dbReference type="Proteomes" id="UP001520878"/>
    </source>
</evidence>
<reference evidence="2 3" key="1">
    <citation type="submission" date="2021-10" db="EMBL/GenBank/DDBJ databases">
        <title>Draft genome of Aestuariibacter halophilus JC2043.</title>
        <authorList>
            <person name="Emsley S.A."/>
            <person name="Pfannmuller K.M."/>
            <person name="Ushijima B."/>
            <person name="Saw J.H."/>
            <person name="Videau P."/>
        </authorList>
    </citation>
    <scope>NUCLEOTIDE SEQUENCE [LARGE SCALE GENOMIC DNA]</scope>
    <source>
        <strain evidence="2 3">JC2043</strain>
    </source>
</reference>
<proteinExistence type="predicted"/>
<dbReference type="InterPro" id="IPR029063">
    <property type="entry name" value="SAM-dependent_MTases_sf"/>
</dbReference>
<sequence>MTNVHPSTFEQLSSTLAGLAPLWREAAFYHRQPSWQEDYPDLYQGLLALNDEEVAALESQPQALMTWLATYVPDMALLQNCLQLPHTFQLLDVPVHQSVGVPGRKWTQLRAFASHVPALPAPARVVDWCAGKGHLGRTLAAAQGHGLLAVEKDPQLCEAGQALANRWLSHSHFACCDVLAEPVAFSAEDAVVALHACGDLHRTLLTRWLNSDAALLVLAPCCYHKWLEGPYQPLSAAGRRNDLGLSAEDVHLAVQETVTAAPRVAKQVAALQTCRLAFDELQRDLRNCDEYLPTPSLPYSVLQQGDAGVIRTLARAKGILLPDGLDLTPYLQRGQQRYARVQRLQLAAHGVRRALEMWLVMDLALSLQEAGCEVRLQTFCARDISPRNIQLIAQRRNAG</sequence>
<keyword evidence="3" id="KW-1185">Reference proteome</keyword>